<dbReference type="PANTHER" id="PTHR23189">
    <property type="entry name" value="RNA RECOGNITION MOTIF-CONTAINING"/>
    <property type="match status" value="1"/>
</dbReference>
<dbReference type="PROSITE" id="PS50102">
    <property type="entry name" value="RRM"/>
    <property type="match status" value="1"/>
</dbReference>
<name>A0ABR2HA88_9EUKA</name>
<dbReference type="SUPFAM" id="SSF54928">
    <property type="entry name" value="RNA-binding domain, RBD"/>
    <property type="match status" value="1"/>
</dbReference>
<dbReference type="EMBL" id="JAPFFF010000037">
    <property type="protein sequence ID" value="KAK8842682.1"/>
    <property type="molecule type" value="Genomic_DNA"/>
</dbReference>
<comment type="caution">
    <text evidence="4">The sequence shown here is derived from an EMBL/GenBank/DDBJ whole genome shotgun (WGS) entry which is preliminary data.</text>
</comment>
<dbReference type="Proteomes" id="UP001470230">
    <property type="component" value="Unassembled WGS sequence"/>
</dbReference>
<evidence type="ECO:0000256" key="1">
    <source>
        <dbReference type="ARBA" id="ARBA00022884"/>
    </source>
</evidence>
<gene>
    <name evidence="4" type="ORF">M9Y10_025542</name>
</gene>
<evidence type="ECO:0000259" key="3">
    <source>
        <dbReference type="PROSITE" id="PS50102"/>
    </source>
</evidence>
<dbReference type="InterPro" id="IPR012677">
    <property type="entry name" value="Nucleotide-bd_a/b_plait_sf"/>
</dbReference>
<keyword evidence="1 2" id="KW-0694">RNA-binding</keyword>
<dbReference type="InterPro" id="IPR035979">
    <property type="entry name" value="RBD_domain_sf"/>
</dbReference>
<dbReference type="CDD" id="cd12276">
    <property type="entry name" value="RRM2_MEI2_EAR1_like"/>
    <property type="match status" value="1"/>
</dbReference>
<feature type="domain" description="RRM" evidence="3">
    <location>
        <begin position="152"/>
        <end position="225"/>
    </location>
</feature>
<sequence length="234" mass="26670">MSFTQDEDWGFYIETPPSMKNSISYSPTDITTNSPLNLPTFQAPPKFSAPIAVRAEGENPTDPSEIESRAVNVLYLPKKYDQSNIHEIVNPPSIINTFDYEDEQLHIEFFDIRHSLSFRKFYNNMDFNGKVIEVKFSTPRPISGSQHPINNGTIVLFHLPPQITNPILSQYFSQYGEIRQIRGTPQKPTQRFIEYWDTRGSEAAVKAMNGVLMNGSKISIEFSVPGGMRRKAFK</sequence>
<proteinExistence type="predicted"/>
<keyword evidence="5" id="KW-1185">Reference proteome</keyword>
<evidence type="ECO:0000256" key="2">
    <source>
        <dbReference type="PROSITE-ProRule" id="PRU00176"/>
    </source>
</evidence>
<dbReference type="InterPro" id="IPR000504">
    <property type="entry name" value="RRM_dom"/>
</dbReference>
<organism evidence="4 5">
    <name type="scientific">Tritrichomonas musculus</name>
    <dbReference type="NCBI Taxonomy" id="1915356"/>
    <lineage>
        <taxon>Eukaryota</taxon>
        <taxon>Metamonada</taxon>
        <taxon>Parabasalia</taxon>
        <taxon>Tritrichomonadida</taxon>
        <taxon>Tritrichomonadidae</taxon>
        <taxon>Tritrichomonas</taxon>
    </lineage>
</organism>
<evidence type="ECO:0000313" key="5">
    <source>
        <dbReference type="Proteomes" id="UP001470230"/>
    </source>
</evidence>
<reference evidence="4 5" key="1">
    <citation type="submission" date="2024-04" db="EMBL/GenBank/DDBJ databases">
        <title>Tritrichomonas musculus Genome.</title>
        <authorList>
            <person name="Alves-Ferreira E."/>
            <person name="Grigg M."/>
            <person name="Lorenzi H."/>
            <person name="Galac M."/>
        </authorList>
    </citation>
    <scope>NUCLEOTIDE SEQUENCE [LARGE SCALE GENOMIC DNA]</scope>
    <source>
        <strain evidence="4 5">EAF2021</strain>
    </source>
</reference>
<dbReference type="Pfam" id="PF00076">
    <property type="entry name" value="RRM_1"/>
    <property type="match status" value="1"/>
</dbReference>
<dbReference type="SMART" id="SM00360">
    <property type="entry name" value="RRM"/>
    <property type="match status" value="1"/>
</dbReference>
<evidence type="ECO:0000313" key="4">
    <source>
        <dbReference type="EMBL" id="KAK8842682.1"/>
    </source>
</evidence>
<accession>A0ABR2HA88</accession>
<protein>
    <recommendedName>
        <fullName evidence="3">RRM domain-containing protein</fullName>
    </recommendedName>
</protein>
<dbReference type="Gene3D" id="3.30.70.330">
    <property type="match status" value="1"/>
</dbReference>